<organism evidence="1">
    <name type="scientific">Amphimedon queenslandica</name>
    <name type="common">Sponge</name>
    <dbReference type="NCBI Taxonomy" id="400682"/>
    <lineage>
        <taxon>Eukaryota</taxon>
        <taxon>Metazoa</taxon>
        <taxon>Porifera</taxon>
        <taxon>Demospongiae</taxon>
        <taxon>Heteroscleromorpha</taxon>
        <taxon>Haplosclerida</taxon>
        <taxon>Niphatidae</taxon>
        <taxon>Amphimedon</taxon>
    </lineage>
</organism>
<sequence length="43" mass="5226">MSVHQHWSRLYISTGSDRCFSRWQPRVDYLTCFVKENHLNLTL</sequence>
<protein>
    <submittedName>
        <fullName evidence="1">Uncharacterized protein</fullName>
    </submittedName>
</protein>
<reference evidence="1" key="1">
    <citation type="submission" date="2017-05" db="UniProtKB">
        <authorList>
            <consortium name="EnsemblMetazoa"/>
        </authorList>
    </citation>
    <scope>IDENTIFICATION</scope>
</reference>
<dbReference type="EnsemblMetazoa" id="Aqu2.1.23802_001">
    <property type="protein sequence ID" value="Aqu2.1.23802_001"/>
    <property type="gene ID" value="Aqu2.1.23802"/>
</dbReference>
<dbReference type="AlphaFoldDB" id="A0A1X7U7A1"/>
<evidence type="ECO:0000313" key="1">
    <source>
        <dbReference type="EnsemblMetazoa" id="Aqu2.1.23802_001"/>
    </source>
</evidence>
<name>A0A1X7U7A1_AMPQE</name>
<proteinExistence type="predicted"/>
<dbReference type="InParanoid" id="A0A1X7U7A1"/>
<accession>A0A1X7U7A1</accession>